<dbReference type="Pfam" id="PF08279">
    <property type="entry name" value="HTH_11"/>
    <property type="match status" value="1"/>
</dbReference>
<evidence type="ECO:0000313" key="7">
    <source>
        <dbReference type="Proteomes" id="UP001596025"/>
    </source>
</evidence>
<accession>A0ABV9LEL9</accession>
<dbReference type="PROSITE" id="PS51000">
    <property type="entry name" value="HTH_DEOR_2"/>
    <property type="match status" value="1"/>
</dbReference>
<dbReference type="InterPro" id="IPR036388">
    <property type="entry name" value="WH-like_DNA-bd_sf"/>
</dbReference>
<dbReference type="Pfam" id="PF25583">
    <property type="entry name" value="WCX"/>
    <property type="match status" value="1"/>
</dbReference>
<dbReference type="InterPro" id="IPR013196">
    <property type="entry name" value="HTH_11"/>
</dbReference>
<evidence type="ECO:0000313" key="6">
    <source>
        <dbReference type="EMBL" id="MFC4692529.1"/>
    </source>
</evidence>
<keyword evidence="4" id="KW-0732">Signal</keyword>
<dbReference type="InterPro" id="IPR001034">
    <property type="entry name" value="DeoR_HTH"/>
</dbReference>
<dbReference type="InterPro" id="IPR018356">
    <property type="entry name" value="Tscrpt_reg_HTH_DeoR_CS"/>
</dbReference>
<dbReference type="PROSITE" id="PS00894">
    <property type="entry name" value="HTH_DEOR_1"/>
    <property type="match status" value="1"/>
</dbReference>
<feature type="domain" description="HTH deoR-type" evidence="5">
    <location>
        <begin position="2"/>
        <end position="67"/>
    </location>
</feature>
<keyword evidence="3" id="KW-0804">Transcription</keyword>
<reference evidence="7" key="1">
    <citation type="journal article" date="2019" name="Int. J. Syst. Evol. Microbiol.">
        <title>The Global Catalogue of Microorganisms (GCM) 10K type strain sequencing project: providing services to taxonomists for standard genome sequencing and annotation.</title>
        <authorList>
            <consortium name="The Broad Institute Genomics Platform"/>
            <consortium name="The Broad Institute Genome Sequencing Center for Infectious Disease"/>
            <person name="Wu L."/>
            <person name="Ma J."/>
        </authorList>
    </citation>
    <scope>NUCLEOTIDE SEQUENCE [LARGE SCALE GENOMIC DNA]</scope>
    <source>
        <strain evidence="7">CCUG 62763</strain>
    </source>
</reference>
<dbReference type="Proteomes" id="UP001596025">
    <property type="component" value="Unassembled WGS sequence"/>
</dbReference>
<dbReference type="RefSeq" id="WP_387986604.1">
    <property type="nucleotide sequence ID" value="NZ_JBHSGR010000003.1"/>
</dbReference>
<evidence type="ECO:0000259" key="5">
    <source>
        <dbReference type="PROSITE" id="PS51000"/>
    </source>
</evidence>
<feature type="signal peptide" evidence="4">
    <location>
        <begin position="1"/>
        <end position="21"/>
    </location>
</feature>
<dbReference type="InterPro" id="IPR036390">
    <property type="entry name" value="WH_DNA-bd_sf"/>
</dbReference>
<dbReference type="SMART" id="SM00420">
    <property type="entry name" value="HTH_DEOR"/>
    <property type="match status" value="1"/>
</dbReference>
<dbReference type="InterPro" id="IPR057727">
    <property type="entry name" value="WCX_dom"/>
</dbReference>
<dbReference type="Gene3D" id="1.10.10.10">
    <property type="entry name" value="Winged helix-like DNA-binding domain superfamily/Winged helix DNA-binding domain"/>
    <property type="match status" value="1"/>
</dbReference>
<comment type="caution">
    <text evidence="6">The sequence shown here is derived from an EMBL/GenBank/DDBJ whole genome shotgun (WGS) entry which is preliminary data.</text>
</comment>
<evidence type="ECO:0000256" key="2">
    <source>
        <dbReference type="ARBA" id="ARBA00023125"/>
    </source>
</evidence>
<keyword evidence="1" id="KW-0805">Transcription regulation</keyword>
<feature type="chain" id="PRO_5045849477" evidence="4">
    <location>
        <begin position="22"/>
        <end position="314"/>
    </location>
</feature>
<evidence type="ECO:0000256" key="3">
    <source>
        <dbReference type="ARBA" id="ARBA00023163"/>
    </source>
</evidence>
<dbReference type="PANTHER" id="PTHR34580">
    <property type="match status" value="1"/>
</dbReference>
<dbReference type="InterPro" id="IPR028349">
    <property type="entry name" value="PafC-like"/>
</dbReference>
<evidence type="ECO:0000256" key="1">
    <source>
        <dbReference type="ARBA" id="ARBA00023015"/>
    </source>
</evidence>
<dbReference type="PIRSF" id="PIRSF016838">
    <property type="entry name" value="PafC"/>
    <property type="match status" value="1"/>
</dbReference>
<dbReference type="PROSITE" id="PS52050">
    <property type="entry name" value="WYL"/>
    <property type="match status" value="1"/>
</dbReference>
<sequence>MRADRLVALLLLLQARGRVTAAQAAAELEVSVATARRDLEALSAAGVPVYPQAGRGGGWQLVGGARTDLTGLTGPEARALFLLLGPATAAGPDARGALRKLLRALPGTFRAEAAAAAEAVVVDPSGWGEQARDRPEVALLLDAVVARRVVEFDYAGRGGAPGRRRAEPWGLVDKDGTWYLVAGTAAGRRTFRVDRMGAPAVTGEGFERPAGLDLPGAWDEVVGEVERRRSPEAATVVVPARLVPVLRDRFSRHCAVEGGPDGDGRVRLRVAAHTVRAVAEQLAGFGAAVEVVEPAAVRAELAAIGAELLARHGG</sequence>
<dbReference type="SUPFAM" id="SSF46785">
    <property type="entry name" value="Winged helix' DNA-binding domain"/>
    <property type="match status" value="1"/>
</dbReference>
<evidence type="ECO:0000256" key="4">
    <source>
        <dbReference type="SAM" id="SignalP"/>
    </source>
</evidence>
<dbReference type="PANTHER" id="PTHR34580:SF1">
    <property type="entry name" value="PROTEIN PAFC"/>
    <property type="match status" value="1"/>
</dbReference>
<dbReference type="EMBL" id="JBHSGR010000003">
    <property type="protein sequence ID" value="MFC4692529.1"/>
    <property type="molecule type" value="Genomic_DNA"/>
</dbReference>
<dbReference type="InterPro" id="IPR026881">
    <property type="entry name" value="WYL_dom"/>
</dbReference>
<name>A0ABV9LEL9_9ACTN</name>
<dbReference type="Pfam" id="PF13280">
    <property type="entry name" value="WYL"/>
    <property type="match status" value="1"/>
</dbReference>
<keyword evidence="7" id="KW-1185">Reference proteome</keyword>
<organism evidence="6 7">
    <name type="scientific">Geodermatophilus arenarius</name>
    <dbReference type="NCBI Taxonomy" id="1137990"/>
    <lineage>
        <taxon>Bacteria</taxon>
        <taxon>Bacillati</taxon>
        <taxon>Actinomycetota</taxon>
        <taxon>Actinomycetes</taxon>
        <taxon>Geodermatophilales</taxon>
        <taxon>Geodermatophilaceae</taxon>
        <taxon>Geodermatophilus</taxon>
    </lineage>
</organism>
<proteinExistence type="predicted"/>
<gene>
    <name evidence="6" type="ORF">ACFO3M_03910</name>
</gene>
<keyword evidence="2" id="KW-0238">DNA-binding</keyword>
<protein>
    <submittedName>
        <fullName evidence="6">Helix-turn-helix transcriptional regulator</fullName>
    </submittedName>
</protein>
<dbReference type="InterPro" id="IPR051534">
    <property type="entry name" value="CBASS_pafABC_assoc_protein"/>
</dbReference>